<dbReference type="GO" id="GO:0006352">
    <property type="term" value="P:DNA-templated transcription initiation"/>
    <property type="evidence" value="ECO:0007669"/>
    <property type="project" value="UniProtKB-UniRule"/>
</dbReference>
<comment type="subunit">
    <text evidence="6">Interacts with RsgI.</text>
</comment>
<dbReference type="Gene3D" id="1.10.1740.10">
    <property type="match status" value="1"/>
</dbReference>
<evidence type="ECO:0000259" key="7">
    <source>
        <dbReference type="Pfam" id="PF04542"/>
    </source>
</evidence>
<protein>
    <recommendedName>
        <fullName evidence="6">RNA polymerase sigma factor SigI</fullName>
    </recommendedName>
</protein>
<comment type="subcellular location">
    <subcellularLocation>
        <location evidence="6">Cytoplasm</location>
    </subcellularLocation>
</comment>
<name>A0A1I0ABS6_9FIRM</name>
<dbReference type="Pfam" id="PF04542">
    <property type="entry name" value="Sigma70_r2"/>
    <property type="match status" value="1"/>
</dbReference>
<evidence type="ECO:0000256" key="6">
    <source>
        <dbReference type="HAMAP-Rule" id="MF_02064"/>
    </source>
</evidence>
<keyword evidence="9" id="KW-1185">Reference proteome</keyword>
<dbReference type="GO" id="GO:0003677">
    <property type="term" value="F:DNA binding"/>
    <property type="evidence" value="ECO:0007669"/>
    <property type="project" value="UniProtKB-UniRule"/>
</dbReference>
<feature type="DNA-binding region" description="H-T-H motif" evidence="6">
    <location>
        <begin position="178"/>
        <end position="197"/>
    </location>
</feature>
<dbReference type="Proteomes" id="UP000243819">
    <property type="component" value="Unassembled WGS sequence"/>
</dbReference>
<dbReference type="InterPro" id="IPR014244">
    <property type="entry name" value="RNA_pol_sigma-I"/>
</dbReference>
<dbReference type="HAMAP" id="MF_02064">
    <property type="entry name" value="Sigma70_SigI"/>
    <property type="match status" value="1"/>
</dbReference>
<dbReference type="RefSeq" id="WP_091350416.1">
    <property type="nucleotide sequence ID" value="NZ_FOIF01000019.1"/>
</dbReference>
<dbReference type="STRING" id="1120990.SAMN03080614_10197"/>
<keyword evidence="5 6" id="KW-0804">Transcription</keyword>
<dbReference type="SUPFAM" id="SSF88946">
    <property type="entry name" value="Sigma2 domain of RNA polymerase sigma factors"/>
    <property type="match status" value="1"/>
</dbReference>
<evidence type="ECO:0000313" key="9">
    <source>
        <dbReference type="Proteomes" id="UP000243819"/>
    </source>
</evidence>
<keyword evidence="3 6" id="KW-0731">Sigma factor</keyword>
<organism evidence="8 9">
    <name type="scientific">Anaerobranca gottschalkii DSM 13577</name>
    <dbReference type="NCBI Taxonomy" id="1120990"/>
    <lineage>
        <taxon>Bacteria</taxon>
        <taxon>Bacillati</taxon>
        <taxon>Bacillota</taxon>
        <taxon>Clostridia</taxon>
        <taxon>Eubacteriales</taxon>
        <taxon>Proteinivoracaceae</taxon>
        <taxon>Anaerobranca</taxon>
    </lineage>
</organism>
<comment type="function">
    <text evidence="6">Sigma factors are initiation factors that promote the attachment of RNA polymerase to specific initiation sites and are then released.</text>
</comment>
<dbReference type="PIRSF" id="PIRSF038953">
    <property type="entry name" value="SigI"/>
    <property type="match status" value="1"/>
</dbReference>
<dbReference type="InterPro" id="IPR007627">
    <property type="entry name" value="RNA_pol_sigma70_r2"/>
</dbReference>
<comment type="activity regulation">
    <text evidence="6">Negatively regulated by the anti-sigma-I factor RsgI.</text>
</comment>
<evidence type="ECO:0000256" key="4">
    <source>
        <dbReference type="ARBA" id="ARBA00023125"/>
    </source>
</evidence>
<evidence type="ECO:0000313" key="8">
    <source>
        <dbReference type="EMBL" id="SES91191.1"/>
    </source>
</evidence>
<reference evidence="9" key="1">
    <citation type="submission" date="2016-10" db="EMBL/GenBank/DDBJ databases">
        <authorList>
            <person name="Varghese N."/>
            <person name="Submissions S."/>
        </authorList>
    </citation>
    <scope>NUCLEOTIDE SEQUENCE [LARGE SCALE GENOMIC DNA]</scope>
    <source>
        <strain evidence="9">DSM 13577</strain>
    </source>
</reference>
<evidence type="ECO:0000256" key="2">
    <source>
        <dbReference type="ARBA" id="ARBA00023015"/>
    </source>
</evidence>
<keyword evidence="6" id="KW-0346">Stress response</keyword>
<comment type="similarity">
    <text evidence="6">Belongs to the sigma-70 factor family. SigI subfamily.</text>
</comment>
<evidence type="ECO:0000256" key="5">
    <source>
        <dbReference type="ARBA" id="ARBA00023163"/>
    </source>
</evidence>
<dbReference type="AlphaFoldDB" id="A0A1I0ABS6"/>
<dbReference type="GO" id="GO:0005737">
    <property type="term" value="C:cytoplasm"/>
    <property type="evidence" value="ECO:0007669"/>
    <property type="project" value="UniProtKB-SubCell"/>
</dbReference>
<proteinExistence type="inferred from homology"/>
<keyword evidence="4 6" id="KW-0238">DNA-binding</keyword>
<dbReference type="OrthoDB" id="3190733at2"/>
<dbReference type="InterPro" id="IPR013325">
    <property type="entry name" value="RNA_pol_sigma_r2"/>
</dbReference>
<dbReference type="GO" id="GO:0016987">
    <property type="term" value="F:sigma factor activity"/>
    <property type="evidence" value="ECO:0007669"/>
    <property type="project" value="UniProtKB-UniRule"/>
</dbReference>
<sequence>MDEISNKIIEIANCPVKLEKFIVNYENFILKSASKVVKKYITQNDDEWSIALNGFYEAIKKYDQNKGSFFSFAELVIQRKLIDYYRREKKNNLEVKYDQIDNSFYLGIGENKEVERDICWEIEAISEVIKSYGFSFYDLVKISPKTKKTKGYCEEIIKYLLSNPILIEHIHKSKQLPIKVIEKNVKIPLKIIERYRKYIIAVVEIFSGEYQYLREYFPNIKKFLKEGDKF</sequence>
<feature type="short sequence motif" description="Polymerase core binding" evidence="6">
    <location>
        <begin position="46"/>
        <end position="59"/>
    </location>
</feature>
<keyword evidence="2 6" id="KW-0805">Transcription regulation</keyword>
<gene>
    <name evidence="6" type="primary">sigI</name>
    <name evidence="8" type="ORF">SAMN03080614_10197</name>
</gene>
<feature type="domain" description="RNA polymerase sigma-70 region 2" evidence="7">
    <location>
        <begin position="25"/>
        <end position="90"/>
    </location>
</feature>
<keyword evidence="1 6" id="KW-0963">Cytoplasm</keyword>
<evidence type="ECO:0000256" key="1">
    <source>
        <dbReference type="ARBA" id="ARBA00022490"/>
    </source>
</evidence>
<evidence type="ECO:0000256" key="3">
    <source>
        <dbReference type="ARBA" id="ARBA00023082"/>
    </source>
</evidence>
<accession>A0A1I0ABS6</accession>
<dbReference type="EMBL" id="FOIF01000019">
    <property type="protein sequence ID" value="SES91191.1"/>
    <property type="molecule type" value="Genomic_DNA"/>
</dbReference>